<dbReference type="InterPro" id="IPR003663">
    <property type="entry name" value="Sugar/inositol_transpt"/>
</dbReference>
<dbReference type="GO" id="GO:0016020">
    <property type="term" value="C:membrane"/>
    <property type="evidence" value="ECO:0007669"/>
    <property type="project" value="UniProtKB-SubCell"/>
</dbReference>
<evidence type="ECO:0000256" key="3">
    <source>
        <dbReference type="ARBA" id="ARBA00022448"/>
    </source>
</evidence>
<feature type="transmembrane region" description="Helical" evidence="7">
    <location>
        <begin position="148"/>
        <end position="169"/>
    </location>
</feature>
<feature type="transmembrane region" description="Helical" evidence="7">
    <location>
        <begin position="333"/>
        <end position="353"/>
    </location>
</feature>
<evidence type="ECO:0000313" key="10">
    <source>
        <dbReference type="Proteomes" id="UP000002258"/>
    </source>
</evidence>
<proteinExistence type="inferred from homology"/>
<keyword evidence="10" id="KW-1185">Reference proteome</keyword>
<dbReference type="HOGENOM" id="CLU_001265_30_13_1"/>
<reference evidence="9 10" key="1">
    <citation type="journal article" date="2007" name="Nat. Biotechnol.">
        <title>Genome sequence of the lignocellulose-bioconverting and xylose-fermenting yeast Pichia stipitis.</title>
        <authorList>
            <person name="Jeffries T.W."/>
            <person name="Grigoriev I.V."/>
            <person name="Grimwood J."/>
            <person name="Laplaza J.M."/>
            <person name="Aerts A."/>
            <person name="Salamov A."/>
            <person name="Schmutz J."/>
            <person name="Lindquist E."/>
            <person name="Dehal P."/>
            <person name="Shapiro H."/>
            <person name="Jin Y.S."/>
            <person name="Passoth V."/>
            <person name="Richardson P.M."/>
        </authorList>
    </citation>
    <scope>NUCLEOTIDE SEQUENCE [LARGE SCALE GENOMIC DNA]</scope>
    <source>
        <strain evidence="10">ATCC 58785 / CBS 6054 / NBRC 10063 / NRRL Y-11545</strain>
    </source>
</reference>
<feature type="domain" description="Major facilitator superfamily (MFS) profile" evidence="8">
    <location>
        <begin position="21"/>
        <end position="456"/>
    </location>
</feature>
<dbReference type="AlphaFoldDB" id="A3LY79"/>
<keyword evidence="6 7" id="KW-0472">Membrane</keyword>
<dbReference type="InterPro" id="IPR050360">
    <property type="entry name" value="MFS_Sugar_Transporters"/>
</dbReference>
<dbReference type="PRINTS" id="PR00171">
    <property type="entry name" value="SUGRTRNSPORT"/>
</dbReference>
<dbReference type="Pfam" id="PF00083">
    <property type="entry name" value="Sugar_tr"/>
    <property type="match status" value="1"/>
</dbReference>
<gene>
    <name evidence="9" type="primary">XUT5</name>
    <name evidence="9" type="ORF">PICST_33078</name>
</gene>
<evidence type="ECO:0000256" key="5">
    <source>
        <dbReference type="ARBA" id="ARBA00022989"/>
    </source>
</evidence>
<dbReference type="PANTHER" id="PTHR48022:SF31">
    <property type="entry name" value="HEXOSE TRANSPORTER"/>
    <property type="match status" value="1"/>
</dbReference>
<comment type="subcellular location">
    <subcellularLocation>
        <location evidence="1">Membrane</location>
        <topology evidence="1">Multi-pass membrane protein</topology>
    </subcellularLocation>
</comment>
<dbReference type="PANTHER" id="PTHR48022">
    <property type="entry name" value="PLASTIDIC GLUCOSE TRANSPORTER 4"/>
    <property type="match status" value="1"/>
</dbReference>
<dbReference type="Proteomes" id="UP000002258">
    <property type="component" value="Chromosome 6"/>
</dbReference>
<feature type="transmembrane region" description="Helical" evidence="7">
    <location>
        <begin position="431"/>
        <end position="453"/>
    </location>
</feature>
<comment type="similarity">
    <text evidence="2">Belongs to the major facilitator superfamily. Sugar transporter (TC 2.A.1.1) family.</text>
</comment>
<dbReference type="eggNOG" id="KOG0254">
    <property type="taxonomic scope" value="Eukaryota"/>
</dbReference>
<feature type="transmembrane region" description="Helical" evidence="7">
    <location>
        <begin position="309"/>
        <end position="326"/>
    </location>
</feature>
<dbReference type="OMA" id="LFQGFYA"/>
<feature type="transmembrane region" description="Helical" evidence="7">
    <location>
        <begin position="114"/>
        <end position="136"/>
    </location>
</feature>
<keyword evidence="3" id="KW-0813">Transport</keyword>
<evidence type="ECO:0000256" key="6">
    <source>
        <dbReference type="ARBA" id="ARBA00023136"/>
    </source>
</evidence>
<dbReference type="FunFam" id="1.20.1250.20:FF:000134">
    <property type="entry name" value="MFS sugar transporter protein"/>
    <property type="match status" value="1"/>
</dbReference>
<evidence type="ECO:0000256" key="4">
    <source>
        <dbReference type="ARBA" id="ARBA00022692"/>
    </source>
</evidence>
<feature type="transmembrane region" description="Helical" evidence="7">
    <location>
        <begin position="365"/>
        <end position="383"/>
    </location>
</feature>
<evidence type="ECO:0000256" key="2">
    <source>
        <dbReference type="ARBA" id="ARBA00010992"/>
    </source>
</evidence>
<accession>A3LY79</accession>
<name>A3LY79_PICST</name>
<dbReference type="KEGG" id="pic:PICST_33078"/>
<feature type="transmembrane region" description="Helical" evidence="7">
    <location>
        <begin position="267"/>
        <end position="289"/>
    </location>
</feature>
<dbReference type="InterPro" id="IPR020846">
    <property type="entry name" value="MFS_dom"/>
</dbReference>
<dbReference type="GeneID" id="4840252"/>
<dbReference type="GO" id="GO:0005351">
    <property type="term" value="F:carbohydrate:proton symporter activity"/>
    <property type="evidence" value="ECO:0007669"/>
    <property type="project" value="TreeGrafter"/>
</dbReference>
<feature type="transmembrane region" description="Helical" evidence="7">
    <location>
        <begin position="16"/>
        <end position="34"/>
    </location>
</feature>
<feature type="transmembrane region" description="Helical" evidence="7">
    <location>
        <begin position="404"/>
        <end position="425"/>
    </location>
</feature>
<dbReference type="EMBL" id="CP000500">
    <property type="protein sequence ID" value="ABN67933.2"/>
    <property type="molecule type" value="Genomic_DNA"/>
</dbReference>
<evidence type="ECO:0000256" key="7">
    <source>
        <dbReference type="SAM" id="Phobius"/>
    </source>
</evidence>
<feature type="transmembrane region" description="Helical" evidence="7">
    <location>
        <begin position="54"/>
        <end position="78"/>
    </location>
</feature>
<dbReference type="SUPFAM" id="SSF103473">
    <property type="entry name" value="MFS general substrate transporter"/>
    <property type="match status" value="1"/>
</dbReference>
<protein>
    <submittedName>
        <fullName evidence="9">Putative xylose transporter</fullName>
    </submittedName>
</protein>
<evidence type="ECO:0000256" key="1">
    <source>
        <dbReference type="ARBA" id="ARBA00004141"/>
    </source>
</evidence>
<dbReference type="Gene3D" id="1.20.1250.20">
    <property type="entry name" value="MFS general substrate transporter like domains"/>
    <property type="match status" value="1"/>
</dbReference>
<sequence>MTERSIGPLIPRNKHLFYGSVLLMSIVHPTIMGYDSMMVGSILNLDAYVNYFHLTAATTGLNTAAVWLGQVIATLTVISYFNDKFGRRSSVCISIAISLVGVALQSAAQNIEMFIIGRIVIGFGISIGFVSSTILVSELAPPDKRGFILGLSFTSFLVGSLIAAGVTYGTRNAPGDWCWRIPSIIQGAPDIVAIINILFISESPRWLIAKERFSEAREIISIISDVPIEDAHEECEKIHAHIQTEKTAFPGNKWKQMVSSKSNTRRVIILFTQAIVTEMAGSSVGSYYFSIILTQAGVKDSNDRLRVNIVMSSWSLVIALSGCLMFDRIGRKMQSLISLSGMIICFIVLGVLVKEYGDGHSKSGSYAAVAMMFLFTGFYSFTFTPLNSLYPPELFPYVLRSTGVTLFNIFNGCWGLFASFILPIAMNGIGWKFYIINACYDVIFLPIIMFCWIETKGINLDTISEVLHGRGPEDEESIEESHSLIRQGFVVNTKK</sequence>
<dbReference type="RefSeq" id="XP_001385962.2">
    <property type="nucleotide sequence ID" value="XM_001385925.1"/>
</dbReference>
<evidence type="ECO:0000313" key="9">
    <source>
        <dbReference type="EMBL" id="ABN67933.2"/>
    </source>
</evidence>
<dbReference type="InterPro" id="IPR005828">
    <property type="entry name" value="MFS_sugar_transport-like"/>
</dbReference>
<dbReference type="InParanoid" id="A3LY79"/>
<keyword evidence="5 7" id="KW-1133">Transmembrane helix</keyword>
<organism evidence="9 10">
    <name type="scientific">Scheffersomyces stipitis (strain ATCC 58785 / CBS 6054 / NBRC 10063 / NRRL Y-11545)</name>
    <name type="common">Yeast</name>
    <name type="synonym">Pichia stipitis</name>
    <dbReference type="NCBI Taxonomy" id="322104"/>
    <lineage>
        <taxon>Eukaryota</taxon>
        <taxon>Fungi</taxon>
        <taxon>Dikarya</taxon>
        <taxon>Ascomycota</taxon>
        <taxon>Saccharomycotina</taxon>
        <taxon>Pichiomycetes</taxon>
        <taxon>Debaryomycetaceae</taxon>
        <taxon>Scheffersomyces</taxon>
    </lineage>
</organism>
<dbReference type="PROSITE" id="PS50850">
    <property type="entry name" value="MFS"/>
    <property type="match status" value="1"/>
</dbReference>
<dbReference type="OrthoDB" id="6133115at2759"/>
<keyword evidence="4 7" id="KW-0812">Transmembrane</keyword>
<evidence type="ECO:0000259" key="8">
    <source>
        <dbReference type="PROSITE" id="PS50850"/>
    </source>
</evidence>
<dbReference type="InterPro" id="IPR036259">
    <property type="entry name" value="MFS_trans_sf"/>
</dbReference>